<name>A0A167JDZ3_CALVF</name>
<dbReference type="Proteomes" id="UP000076738">
    <property type="component" value="Unassembled WGS sequence"/>
</dbReference>
<organism evidence="1 2">
    <name type="scientific">Calocera viscosa (strain TUFC12733)</name>
    <dbReference type="NCBI Taxonomy" id="1330018"/>
    <lineage>
        <taxon>Eukaryota</taxon>
        <taxon>Fungi</taxon>
        <taxon>Dikarya</taxon>
        <taxon>Basidiomycota</taxon>
        <taxon>Agaricomycotina</taxon>
        <taxon>Dacrymycetes</taxon>
        <taxon>Dacrymycetales</taxon>
        <taxon>Dacrymycetaceae</taxon>
        <taxon>Calocera</taxon>
    </lineage>
</organism>
<dbReference type="OrthoDB" id="3358172at2759"/>
<dbReference type="AlphaFoldDB" id="A0A167JDZ3"/>
<dbReference type="EMBL" id="KV417301">
    <property type="protein sequence ID" value="KZO93495.1"/>
    <property type="molecule type" value="Genomic_DNA"/>
</dbReference>
<sequence length="201" mass="22671">MAFKGKYPAVADSRTALRGSKSMAVFGGSLKQQGPARDAAYLSPFMTFRPIAGIPEPSIPYFPPTGSGNVALRGDNGFLDRQRPAPPPFHRARAKAPMDLLGRVPRPRPLDLLQDDVENKMEDAFLSMPEDCQDLVRMQVTQELWMRRVMDDEDAIIDAKMKFLVAMLEWLGNMHNGEHFLTYAQRVMDVTLRYILAKRGF</sequence>
<evidence type="ECO:0000313" key="1">
    <source>
        <dbReference type="EMBL" id="KZO93495.1"/>
    </source>
</evidence>
<gene>
    <name evidence="1" type="ORF">CALVIDRAFT_556950</name>
</gene>
<keyword evidence="2" id="KW-1185">Reference proteome</keyword>
<evidence type="ECO:0000313" key="2">
    <source>
        <dbReference type="Proteomes" id="UP000076738"/>
    </source>
</evidence>
<accession>A0A167JDZ3</accession>
<protein>
    <submittedName>
        <fullName evidence="1">Uncharacterized protein</fullName>
    </submittedName>
</protein>
<reference evidence="1 2" key="1">
    <citation type="journal article" date="2016" name="Mol. Biol. Evol.">
        <title>Comparative Genomics of Early-Diverging Mushroom-Forming Fungi Provides Insights into the Origins of Lignocellulose Decay Capabilities.</title>
        <authorList>
            <person name="Nagy L.G."/>
            <person name="Riley R."/>
            <person name="Tritt A."/>
            <person name="Adam C."/>
            <person name="Daum C."/>
            <person name="Floudas D."/>
            <person name="Sun H."/>
            <person name="Yadav J.S."/>
            <person name="Pangilinan J."/>
            <person name="Larsson K.H."/>
            <person name="Matsuura K."/>
            <person name="Barry K."/>
            <person name="Labutti K."/>
            <person name="Kuo R."/>
            <person name="Ohm R.A."/>
            <person name="Bhattacharya S.S."/>
            <person name="Shirouzu T."/>
            <person name="Yoshinaga Y."/>
            <person name="Martin F.M."/>
            <person name="Grigoriev I.V."/>
            <person name="Hibbett D.S."/>
        </authorList>
    </citation>
    <scope>NUCLEOTIDE SEQUENCE [LARGE SCALE GENOMIC DNA]</scope>
    <source>
        <strain evidence="1 2">TUFC12733</strain>
    </source>
</reference>
<proteinExistence type="predicted"/>